<gene>
    <name evidence="1" type="ORF">BV22DRAFT_999355</name>
</gene>
<protein>
    <submittedName>
        <fullName evidence="1">Uncharacterized protein</fullName>
    </submittedName>
</protein>
<evidence type="ECO:0000313" key="2">
    <source>
        <dbReference type="Proteomes" id="UP000790709"/>
    </source>
</evidence>
<proteinExistence type="predicted"/>
<reference evidence="1" key="1">
    <citation type="journal article" date="2021" name="New Phytol.">
        <title>Evolutionary innovations through gain and loss of genes in the ectomycorrhizal Boletales.</title>
        <authorList>
            <person name="Wu G."/>
            <person name="Miyauchi S."/>
            <person name="Morin E."/>
            <person name="Kuo A."/>
            <person name="Drula E."/>
            <person name="Varga T."/>
            <person name="Kohler A."/>
            <person name="Feng B."/>
            <person name="Cao Y."/>
            <person name="Lipzen A."/>
            <person name="Daum C."/>
            <person name="Hundley H."/>
            <person name="Pangilinan J."/>
            <person name="Johnson J."/>
            <person name="Barry K."/>
            <person name="LaButti K."/>
            <person name="Ng V."/>
            <person name="Ahrendt S."/>
            <person name="Min B."/>
            <person name="Choi I.G."/>
            <person name="Park H."/>
            <person name="Plett J.M."/>
            <person name="Magnuson J."/>
            <person name="Spatafora J.W."/>
            <person name="Nagy L.G."/>
            <person name="Henrissat B."/>
            <person name="Grigoriev I.V."/>
            <person name="Yang Z.L."/>
            <person name="Xu J."/>
            <person name="Martin F.M."/>
        </authorList>
    </citation>
    <scope>NUCLEOTIDE SEQUENCE</scope>
    <source>
        <strain evidence="1">KUC20120723A-06</strain>
    </source>
</reference>
<organism evidence="1 2">
    <name type="scientific">Leucogyrophana mollusca</name>
    <dbReference type="NCBI Taxonomy" id="85980"/>
    <lineage>
        <taxon>Eukaryota</taxon>
        <taxon>Fungi</taxon>
        <taxon>Dikarya</taxon>
        <taxon>Basidiomycota</taxon>
        <taxon>Agaricomycotina</taxon>
        <taxon>Agaricomycetes</taxon>
        <taxon>Agaricomycetidae</taxon>
        <taxon>Boletales</taxon>
        <taxon>Boletales incertae sedis</taxon>
        <taxon>Leucogyrophana</taxon>
    </lineage>
</organism>
<keyword evidence="2" id="KW-1185">Reference proteome</keyword>
<sequence length="1112" mass="118785">MVQLLSVDDRRSRRDGTSNDSPRHRPHLSASSNLSAIADSTISFSTIATGETLRLSEFPQPPTDIPITPRKSEFVIPSPVRSHFSTAEPPTSSSSRRSSTIIRDDGAQLRRKAYSIANSAQSSATSAPSPQKASDGSQPPGQIHSGLRALALGKPDPPSPVSVAALSPYDWHEGSSSIVVGEAEDQLLSTSFITSLLSSSPGRLDHSEFRTPQLSVECSSVNPSSPLANDVISTISDMTYPPLSRPTDAGSAENHVLLSPSLSQEATAPERTDQYLNTHLYPVDVDGRMTSTSKRTSASETLHSRRGLLSRSEDRYFYGGSGSEDKFAKGGVSGARMSASSVGEPSYTKVHSMVSAQSAERKDDQKLAEGLHAMDDDGITPPTYEYSMAHATTFLSRSGDREYPSRHASRRSARSVRTVKSYVSSLVSRLPTGMQARRSIVSGRQKVEGWLRIPKPLPPVPTLPTMTIAEERAHRTMEENLPLPTLVDRSDKLSRLLETGTHPRTLAEAYDVAPDRTQRLVPHRKPDHPMDSGGVPEPNSKIRRIPLPLRTKRAITIGGLLLAIVLVLAVSLGVALGRKGKAQACPVGLAGATCTLNATCVCGASTQCLAQSLMDLIPVTNSLFGVNYTLDSLSVSMWEAQLVSDGSSCASQAVLVDIGHAFDSQTFPNRTEWAQAALLWNFAESQDTSATKNMQHFLASAPWSTLGSEDGPVTTPTGGFSTIVSGYIFDFAAQNVMQPNVSFINDGNPSSEQRSQVGSTALAVLDRMYSYASAAATQHQQALANYWQVVLEQDPRSLQTFMAAVRASPIIIPFDATSAPGSQALVSLLTNSSTAPFPPPIGCYPGLSPSQTAIISDLETTVFGLSPINPPSEFEYSCFPDRPIYGVLDISRLRLPFCDSRLGVANQSIVLTPEVASRAIIYVGETLSGLPGVNPSAITSSQRDPRMYGTLEHLDHVLFNFLSSVGNVTQAQALVDFILGNPSVPPNASAPAILASLAELPLIEVAVFGSVTPSDVSSTASSFTGPGDSLFFGSPQAEALRDWAITASDSFISWTVNALSAEIVKDTSFSNPIFNQIWNSVSVFLATHPAGTVVTLNNITSSFASNGMFTSV</sequence>
<name>A0ACB8C1A7_9AGAM</name>
<evidence type="ECO:0000313" key="1">
    <source>
        <dbReference type="EMBL" id="KAH7931096.1"/>
    </source>
</evidence>
<dbReference type="Proteomes" id="UP000790709">
    <property type="component" value="Unassembled WGS sequence"/>
</dbReference>
<comment type="caution">
    <text evidence="1">The sequence shown here is derived from an EMBL/GenBank/DDBJ whole genome shotgun (WGS) entry which is preliminary data.</text>
</comment>
<accession>A0ACB8C1A7</accession>
<dbReference type="EMBL" id="MU266328">
    <property type="protein sequence ID" value="KAH7931096.1"/>
    <property type="molecule type" value="Genomic_DNA"/>
</dbReference>